<evidence type="ECO:0000313" key="1">
    <source>
        <dbReference type="EMBL" id="XDJ14603.1"/>
    </source>
</evidence>
<protein>
    <recommendedName>
        <fullName evidence="2">Lipoprotein</fullName>
    </recommendedName>
</protein>
<accession>A0AB39CCF5</accession>
<reference evidence="1" key="1">
    <citation type="submission" date="2024-07" db="EMBL/GenBank/DDBJ databases">
        <authorList>
            <person name="Bringhurst R.M."/>
            <person name="Homer T.E."/>
        </authorList>
    </citation>
    <scope>NUCLEOTIDE SEQUENCE</scope>
</reference>
<dbReference type="PROSITE" id="PS51257">
    <property type="entry name" value="PROKAR_LIPOPROTEIN"/>
    <property type="match status" value="1"/>
</dbReference>
<name>A0AB39CCF5_9VIRU</name>
<evidence type="ECO:0008006" key="2">
    <source>
        <dbReference type="Google" id="ProtNLM"/>
    </source>
</evidence>
<dbReference type="EMBL" id="PQ015378">
    <property type="protein sequence ID" value="XDJ14603.1"/>
    <property type="molecule type" value="Genomic_DNA"/>
</dbReference>
<proteinExistence type="predicted"/>
<sequence length="113" mass="12786">MKTKLFALVVIAATLVGCNQPVTPAPKVEKPKERNEVIARRAALEVKLTDDRSQWANDCMKKKEVEMMFESDRAARCLMFSKEIYPDNITQKLLAEFGGDLVVHLPEEVKHGE</sequence>
<organism evidence="1">
    <name type="scientific">Pseudomonas phage RVTF4</name>
    <dbReference type="NCBI Taxonomy" id="3236931"/>
    <lineage>
        <taxon>Viruses</taxon>
    </lineage>
</organism>